<reference evidence="3" key="1">
    <citation type="journal article" date="2014" name="Int. J. Syst. Evol. Microbiol.">
        <title>Complete genome sequence of Corynebacterium casei LMG S-19264T (=DSM 44701T), isolated from a smear-ripened cheese.</title>
        <authorList>
            <consortium name="US DOE Joint Genome Institute (JGI-PGF)"/>
            <person name="Walter F."/>
            <person name="Albersmeier A."/>
            <person name="Kalinowski J."/>
            <person name="Ruckert C."/>
        </authorList>
    </citation>
    <scope>NUCLEOTIDE SEQUENCE</scope>
    <source>
        <strain evidence="3">CGMCC 1.15762</strain>
    </source>
</reference>
<keyword evidence="1" id="KW-0732">Signal</keyword>
<dbReference type="Pfam" id="PF04069">
    <property type="entry name" value="OpuAC"/>
    <property type="match status" value="1"/>
</dbReference>
<dbReference type="Gene3D" id="3.40.190.10">
    <property type="entry name" value="Periplasmic binding protein-like II"/>
    <property type="match status" value="1"/>
</dbReference>
<proteinExistence type="predicted"/>
<feature type="signal peptide" evidence="1">
    <location>
        <begin position="1"/>
        <end position="26"/>
    </location>
</feature>
<protein>
    <submittedName>
        <fullName evidence="3">ABC transporter substrate-binding protein</fullName>
    </submittedName>
</protein>
<dbReference type="GO" id="GO:0022857">
    <property type="term" value="F:transmembrane transporter activity"/>
    <property type="evidence" value="ECO:0007669"/>
    <property type="project" value="InterPro"/>
</dbReference>
<dbReference type="EMBL" id="BMJV01000001">
    <property type="protein sequence ID" value="GGG61288.1"/>
    <property type="molecule type" value="Genomic_DNA"/>
</dbReference>
<dbReference type="Proteomes" id="UP000617145">
    <property type="component" value="Unassembled WGS sequence"/>
</dbReference>
<feature type="chain" id="PRO_5035257794" evidence="1">
    <location>
        <begin position="27"/>
        <end position="308"/>
    </location>
</feature>
<dbReference type="InterPro" id="IPR007210">
    <property type="entry name" value="ABC_Gly_betaine_transp_sub-bd"/>
</dbReference>
<evidence type="ECO:0000313" key="3">
    <source>
        <dbReference type="EMBL" id="GGG61288.1"/>
    </source>
</evidence>
<dbReference type="GO" id="GO:0043190">
    <property type="term" value="C:ATP-binding cassette (ABC) transporter complex"/>
    <property type="evidence" value="ECO:0007669"/>
    <property type="project" value="InterPro"/>
</dbReference>
<evidence type="ECO:0000313" key="4">
    <source>
        <dbReference type="Proteomes" id="UP000617145"/>
    </source>
</evidence>
<evidence type="ECO:0000259" key="2">
    <source>
        <dbReference type="Pfam" id="PF04069"/>
    </source>
</evidence>
<dbReference type="SUPFAM" id="SSF53850">
    <property type="entry name" value="Periplasmic binding protein-like II"/>
    <property type="match status" value="1"/>
</dbReference>
<organism evidence="3 4">
    <name type="scientific">Salipiger pallidus</name>
    <dbReference type="NCBI Taxonomy" id="1775170"/>
    <lineage>
        <taxon>Bacteria</taxon>
        <taxon>Pseudomonadati</taxon>
        <taxon>Pseudomonadota</taxon>
        <taxon>Alphaproteobacteria</taxon>
        <taxon>Rhodobacterales</taxon>
        <taxon>Roseobacteraceae</taxon>
        <taxon>Salipiger</taxon>
    </lineage>
</organism>
<dbReference type="AlphaFoldDB" id="A0A8J2ZGY1"/>
<gene>
    <name evidence="3" type="ORF">GCM10011415_04200</name>
</gene>
<name>A0A8J2ZGY1_9RHOB</name>
<dbReference type="Gene3D" id="3.40.190.120">
    <property type="entry name" value="Osmoprotection protein (prox), domain 2"/>
    <property type="match status" value="1"/>
</dbReference>
<accession>A0A8J2ZGY1</accession>
<dbReference type="CDD" id="cd13616">
    <property type="entry name" value="PBP2_OsmF"/>
    <property type="match status" value="1"/>
</dbReference>
<feature type="domain" description="ABC-type glycine betaine transport system substrate-binding" evidence="2">
    <location>
        <begin position="27"/>
        <end position="300"/>
    </location>
</feature>
<evidence type="ECO:0000256" key="1">
    <source>
        <dbReference type="SAM" id="SignalP"/>
    </source>
</evidence>
<reference evidence="3" key="2">
    <citation type="submission" date="2020-09" db="EMBL/GenBank/DDBJ databases">
        <authorList>
            <person name="Sun Q."/>
            <person name="Zhou Y."/>
        </authorList>
    </citation>
    <scope>NUCLEOTIDE SEQUENCE</scope>
    <source>
        <strain evidence="3">CGMCC 1.15762</strain>
    </source>
</reference>
<keyword evidence="4" id="KW-1185">Reference proteome</keyword>
<comment type="caution">
    <text evidence="3">The sequence shown here is derived from an EMBL/GenBank/DDBJ whole genome shotgun (WGS) entry which is preliminary data.</text>
</comment>
<sequence>MTPRNLLAASALATALTTTIAGSAMADITVSSKIDTEGGLLGNIIALALEDAGLPVNRRLQLGGTQVVREAIMAGQIDIYPEYTGNAAFFFNEADSDVWKDAEAAHERAAELDAEANDIAWLASAPANNTWAIAVTGPLAEENNLSTMTEFGKWIADGGDITLAASTEFVSSPAVLPAMQETYGFELTEDQTVILSGGDTAATIQAAARGTSGVNAAMVYGTDGGVGATGLKVMEDDQGVQPVYEPTPIVRQEVLDEYPSIPEVLDPIFAELDMETLQQLNGRIQVGGEPAEAVARDYLTTAGVLAGN</sequence>